<dbReference type="Proteomes" id="UP000187013">
    <property type="component" value="Unassembled WGS sequence"/>
</dbReference>
<evidence type="ECO:0000313" key="2">
    <source>
        <dbReference type="EMBL" id="GAV49818.1"/>
    </source>
</evidence>
<protein>
    <submittedName>
        <fullName evidence="2">Uncharacterized protein</fullName>
    </submittedName>
</protein>
<evidence type="ECO:0000313" key="3">
    <source>
        <dbReference type="Proteomes" id="UP000187013"/>
    </source>
</evidence>
<dbReference type="Pfam" id="PF19097">
    <property type="entry name" value="Snu56_snRNP"/>
    <property type="match status" value="1"/>
</dbReference>
<feature type="compositionally biased region" description="Low complexity" evidence="1">
    <location>
        <begin position="270"/>
        <end position="311"/>
    </location>
</feature>
<accession>A0A1Q3A2A4</accession>
<feature type="region of interest" description="Disordered" evidence="1">
    <location>
        <begin position="268"/>
        <end position="314"/>
    </location>
</feature>
<name>A0A1Q3A2A4_ZYGRO</name>
<reference evidence="2 3" key="1">
    <citation type="submission" date="2016-08" db="EMBL/GenBank/DDBJ databases">
        <title>Draft genome sequence of allopolyploid Zygosaccharomyces rouxii.</title>
        <authorList>
            <person name="Watanabe J."/>
            <person name="Uehara K."/>
            <person name="Mogi Y."/>
            <person name="Tsukioka Y."/>
        </authorList>
    </citation>
    <scope>NUCLEOTIDE SEQUENCE [LARGE SCALE GENOMIC DNA]</scope>
    <source>
        <strain evidence="2 3">NBRC 110957</strain>
    </source>
</reference>
<dbReference type="AlphaFoldDB" id="A0A1Q3A2A4"/>
<dbReference type="GO" id="GO:0000398">
    <property type="term" value="P:mRNA splicing, via spliceosome"/>
    <property type="evidence" value="ECO:0007669"/>
    <property type="project" value="InterPro"/>
</dbReference>
<dbReference type="OrthoDB" id="4034976at2759"/>
<evidence type="ECO:0000256" key="1">
    <source>
        <dbReference type="SAM" id="MobiDB-lite"/>
    </source>
</evidence>
<gene>
    <name evidence="2" type="ORF">ZYGR_0R00590</name>
</gene>
<dbReference type="eggNOG" id="ENOG502R3P5">
    <property type="taxonomic scope" value="Eukaryota"/>
</dbReference>
<dbReference type="EMBL" id="BDGX01000018">
    <property type="protein sequence ID" value="GAV49818.1"/>
    <property type="molecule type" value="Genomic_DNA"/>
</dbReference>
<feature type="region of interest" description="Disordered" evidence="1">
    <location>
        <begin position="1"/>
        <end position="22"/>
    </location>
</feature>
<proteinExistence type="predicted"/>
<organism evidence="2 3">
    <name type="scientific">Zygosaccharomyces rouxii</name>
    <dbReference type="NCBI Taxonomy" id="4956"/>
    <lineage>
        <taxon>Eukaryota</taxon>
        <taxon>Fungi</taxon>
        <taxon>Dikarya</taxon>
        <taxon>Ascomycota</taxon>
        <taxon>Saccharomycotina</taxon>
        <taxon>Saccharomycetes</taxon>
        <taxon>Saccharomycetales</taxon>
        <taxon>Saccharomycetaceae</taxon>
        <taxon>Zygosaccharomyces</taxon>
    </lineage>
</organism>
<dbReference type="InterPro" id="IPR043954">
    <property type="entry name" value="Snu56_snRNP"/>
</dbReference>
<sequence>MAPKKRVATEDPVPKSSKKGRKHDVFESQDIWKNLDRIRTKNAKAGSIIPNSYLFVPIFSDPGDYELCINALHEFVDSGKLKLQSCDDCVIPGYVCLQDFSLMDCCLVLSILFGYKNKKWISPNNSKNFFTIPKGLNVSGTFYLPSSCTGYNVRTVPTLRESQFQTHYNFKEYYISSTSLSQIVQSLVTFFHSIKFGKSSKVTSSCFSKALNQIYQTMDLGVKELPFLGEALYNPTNLTKINLPSIEKSKNNLQSYAQKLIKYNAALEPSSSSSSKNEKQTTSTHSTTRQNTPSRTNSGTGSSVNTTTHGSRPNFMTQDQIKQHCVATIKASQEVVKAKSPYQILKTYVKCPRQGYIDKVYQNLNDLRAQTNCNIVVLNLNNLHESRPWFDSLNVSNFTTYAQQPHPSTVRVVSIGGIGEHVQKALELIYKILLQENVHV</sequence>
<dbReference type="GO" id="GO:0003729">
    <property type="term" value="F:mRNA binding"/>
    <property type="evidence" value="ECO:0007669"/>
    <property type="project" value="InterPro"/>
</dbReference>
<comment type="caution">
    <text evidence="2">The sequence shown here is derived from an EMBL/GenBank/DDBJ whole genome shotgun (WGS) entry which is preliminary data.</text>
</comment>